<gene>
    <name evidence="1" type="ORF">B0T22DRAFT_60611</name>
</gene>
<protein>
    <submittedName>
        <fullName evidence="1">Uncharacterized protein</fullName>
    </submittedName>
</protein>
<evidence type="ECO:0000313" key="1">
    <source>
        <dbReference type="EMBL" id="KAK3694069.1"/>
    </source>
</evidence>
<keyword evidence="2" id="KW-1185">Reference proteome</keyword>
<accession>A0AAE0XIJ8</accession>
<comment type="caution">
    <text evidence="1">The sequence shown here is derived from an EMBL/GenBank/DDBJ whole genome shotgun (WGS) entry which is preliminary data.</text>
</comment>
<dbReference type="AlphaFoldDB" id="A0AAE0XIJ8"/>
<dbReference type="EMBL" id="JAULSO010000001">
    <property type="protein sequence ID" value="KAK3694069.1"/>
    <property type="molecule type" value="Genomic_DNA"/>
</dbReference>
<organism evidence="1 2">
    <name type="scientific">Podospora appendiculata</name>
    <dbReference type="NCBI Taxonomy" id="314037"/>
    <lineage>
        <taxon>Eukaryota</taxon>
        <taxon>Fungi</taxon>
        <taxon>Dikarya</taxon>
        <taxon>Ascomycota</taxon>
        <taxon>Pezizomycotina</taxon>
        <taxon>Sordariomycetes</taxon>
        <taxon>Sordariomycetidae</taxon>
        <taxon>Sordariales</taxon>
        <taxon>Podosporaceae</taxon>
        <taxon>Podospora</taxon>
    </lineage>
</organism>
<reference evidence="1" key="2">
    <citation type="submission" date="2023-06" db="EMBL/GenBank/DDBJ databases">
        <authorList>
            <consortium name="Lawrence Berkeley National Laboratory"/>
            <person name="Haridas S."/>
            <person name="Hensen N."/>
            <person name="Bonometti L."/>
            <person name="Westerberg I."/>
            <person name="Brannstrom I.O."/>
            <person name="Guillou S."/>
            <person name="Cros-Aarteil S."/>
            <person name="Calhoun S."/>
            <person name="Kuo A."/>
            <person name="Mondo S."/>
            <person name="Pangilinan J."/>
            <person name="Riley R."/>
            <person name="Labutti K."/>
            <person name="Andreopoulos B."/>
            <person name="Lipzen A."/>
            <person name="Chen C."/>
            <person name="Yanf M."/>
            <person name="Daum C."/>
            <person name="Ng V."/>
            <person name="Clum A."/>
            <person name="Steindorff A."/>
            <person name="Ohm R."/>
            <person name="Martin F."/>
            <person name="Silar P."/>
            <person name="Natvig D."/>
            <person name="Lalanne C."/>
            <person name="Gautier V."/>
            <person name="Ament-Velasquez S.L."/>
            <person name="Kruys A."/>
            <person name="Hutchinson M.I."/>
            <person name="Powell A.J."/>
            <person name="Barry K."/>
            <person name="Miller A.N."/>
            <person name="Grigoriev I.V."/>
            <person name="Debuchy R."/>
            <person name="Gladieux P."/>
            <person name="Thoren M.H."/>
            <person name="Johannesson H."/>
        </authorList>
    </citation>
    <scope>NUCLEOTIDE SEQUENCE</scope>
    <source>
        <strain evidence="1">CBS 314.62</strain>
    </source>
</reference>
<proteinExistence type="predicted"/>
<sequence length="322" mass="36189">MQVPASSIIVLYDIHWASRIECLLLRRTRLAAVSLVLAWCTQRAVVSRWEIFRDLAEGRETAARVGAGTRLRADDTIRPVCPINTSLLYCILHPLQTSICLFLCHIDSFPSATCQTDEHKPNFGLVVAPRPWIWEWVLVGQRVIRILCARDTLRRLMGFCCLGRKSSVQAWPETIPGVLMPWIFEHIVIAMHRLDSSRKWGGLDRVNLLSAAALAAVPAEDRLEPSSAQVNPLALPWAEVTLLSPPSFRRRKIRISARCIGSVRAGLGLSRLAWPGLICRYRLDGLRRCRCHLGSKHLITLTPDSRGAIGCGRWCVFTSWSE</sequence>
<reference evidence="1" key="1">
    <citation type="journal article" date="2023" name="Mol. Phylogenet. Evol.">
        <title>Genome-scale phylogeny and comparative genomics of the fungal order Sordariales.</title>
        <authorList>
            <person name="Hensen N."/>
            <person name="Bonometti L."/>
            <person name="Westerberg I."/>
            <person name="Brannstrom I.O."/>
            <person name="Guillou S."/>
            <person name="Cros-Aarteil S."/>
            <person name="Calhoun S."/>
            <person name="Haridas S."/>
            <person name="Kuo A."/>
            <person name="Mondo S."/>
            <person name="Pangilinan J."/>
            <person name="Riley R."/>
            <person name="LaButti K."/>
            <person name="Andreopoulos B."/>
            <person name="Lipzen A."/>
            <person name="Chen C."/>
            <person name="Yan M."/>
            <person name="Daum C."/>
            <person name="Ng V."/>
            <person name="Clum A."/>
            <person name="Steindorff A."/>
            <person name="Ohm R.A."/>
            <person name="Martin F."/>
            <person name="Silar P."/>
            <person name="Natvig D.O."/>
            <person name="Lalanne C."/>
            <person name="Gautier V."/>
            <person name="Ament-Velasquez S.L."/>
            <person name="Kruys A."/>
            <person name="Hutchinson M.I."/>
            <person name="Powell A.J."/>
            <person name="Barry K."/>
            <person name="Miller A.N."/>
            <person name="Grigoriev I.V."/>
            <person name="Debuchy R."/>
            <person name="Gladieux P."/>
            <person name="Hiltunen Thoren M."/>
            <person name="Johannesson H."/>
        </authorList>
    </citation>
    <scope>NUCLEOTIDE SEQUENCE</scope>
    <source>
        <strain evidence="1">CBS 314.62</strain>
    </source>
</reference>
<evidence type="ECO:0000313" key="2">
    <source>
        <dbReference type="Proteomes" id="UP001270362"/>
    </source>
</evidence>
<dbReference type="Proteomes" id="UP001270362">
    <property type="component" value="Unassembled WGS sequence"/>
</dbReference>
<name>A0AAE0XIJ8_9PEZI</name>